<sequence>MHIFHKWITAKRSNKYRYQECTKCGKRRVIETFSGGHQPVDVAWLQGQSNVRQAEQIGRR</sequence>
<name>A0ABQ4LNL3_9BACL</name>
<dbReference type="EMBL" id="BORU01000005">
    <property type="protein sequence ID" value="GIO57905.1"/>
    <property type="molecule type" value="Genomic_DNA"/>
</dbReference>
<protein>
    <submittedName>
        <fullName evidence="1">Uncharacterized protein</fullName>
    </submittedName>
</protein>
<evidence type="ECO:0000313" key="1">
    <source>
        <dbReference type="EMBL" id="GIO57905.1"/>
    </source>
</evidence>
<dbReference type="Proteomes" id="UP000676601">
    <property type="component" value="Unassembled WGS sequence"/>
</dbReference>
<proteinExistence type="predicted"/>
<gene>
    <name evidence="1" type="ORF">J21TS7_62230</name>
</gene>
<comment type="caution">
    <text evidence="1">The sequence shown here is derived from an EMBL/GenBank/DDBJ whole genome shotgun (WGS) entry which is preliminary data.</text>
</comment>
<reference evidence="1 2" key="1">
    <citation type="submission" date="2021-03" db="EMBL/GenBank/DDBJ databases">
        <title>Antimicrobial resistance genes in bacteria isolated from Japanese honey, and their potential for conferring macrolide and lincosamide resistance in the American foulbrood pathogen Paenibacillus larvae.</title>
        <authorList>
            <person name="Okamoto M."/>
            <person name="Kumagai M."/>
            <person name="Kanamori H."/>
            <person name="Takamatsu D."/>
        </authorList>
    </citation>
    <scope>NUCLEOTIDE SEQUENCE [LARGE SCALE GENOMIC DNA]</scope>
    <source>
        <strain evidence="1 2">J21TS7</strain>
    </source>
</reference>
<accession>A0ABQ4LNL3</accession>
<organism evidence="1 2">
    <name type="scientific">Paenibacillus cineris</name>
    <dbReference type="NCBI Taxonomy" id="237530"/>
    <lineage>
        <taxon>Bacteria</taxon>
        <taxon>Bacillati</taxon>
        <taxon>Bacillota</taxon>
        <taxon>Bacilli</taxon>
        <taxon>Bacillales</taxon>
        <taxon>Paenibacillaceae</taxon>
        <taxon>Paenibacillus</taxon>
    </lineage>
</organism>
<evidence type="ECO:0000313" key="2">
    <source>
        <dbReference type="Proteomes" id="UP000676601"/>
    </source>
</evidence>
<keyword evidence="2" id="KW-1185">Reference proteome</keyword>